<proteinExistence type="predicted"/>
<name>A0A820F8J1_9BILA</name>
<dbReference type="AlphaFoldDB" id="A0A820F8J1"/>
<dbReference type="Proteomes" id="UP000663842">
    <property type="component" value="Unassembled WGS sequence"/>
</dbReference>
<sequence length="48" mass="5593">PFRYIEPDPLSIILIFVSSIEQDLLRYIEPDPLSNILIFVFSIEQGIE</sequence>
<gene>
    <name evidence="1" type="ORF">UXM345_LOCUS31167</name>
</gene>
<organism evidence="1 2">
    <name type="scientific">Rotaria magnacalcarata</name>
    <dbReference type="NCBI Taxonomy" id="392030"/>
    <lineage>
        <taxon>Eukaryota</taxon>
        <taxon>Metazoa</taxon>
        <taxon>Spiralia</taxon>
        <taxon>Gnathifera</taxon>
        <taxon>Rotifera</taxon>
        <taxon>Eurotatoria</taxon>
        <taxon>Bdelloidea</taxon>
        <taxon>Philodinida</taxon>
        <taxon>Philodinidae</taxon>
        <taxon>Rotaria</taxon>
    </lineage>
</organism>
<comment type="caution">
    <text evidence="1">The sequence shown here is derived from an EMBL/GenBank/DDBJ whole genome shotgun (WGS) entry which is preliminary data.</text>
</comment>
<feature type="non-terminal residue" evidence="1">
    <location>
        <position position="1"/>
    </location>
</feature>
<accession>A0A820F8J1</accession>
<evidence type="ECO:0000313" key="2">
    <source>
        <dbReference type="Proteomes" id="UP000663842"/>
    </source>
</evidence>
<dbReference type="EMBL" id="CAJOBF010008617">
    <property type="protein sequence ID" value="CAF4259022.1"/>
    <property type="molecule type" value="Genomic_DNA"/>
</dbReference>
<evidence type="ECO:0000313" key="1">
    <source>
        <dbReference type="EMBL" id="CAF4259022.1"/>
    </source>
</evidence>
<reference evidence="1" key="1">
    <citation type="submission" date="2021-02" db="EMBL/GenBank/DDBJ databases">
        <authorList>
            <person name="Nowell W R."/>
        </authorList>
    </citation>
    <scope>NUCLEOTIDE SEQUENCE</scope>
</reference>
<protein>
    <submittedName>
        <fullName evidence="1">Uncharacterized protein</fullName>
    </submittedName>
</protein>